<feature type="compositionally biased region" description="Basic residues" evidence="1">
    <location>
        <begin position="1"/>
        <end position="14"/>
    </location>
</feature>
<organism evidence="2 3">
    <name type="scientific">Sporothrix bragantina</name>
    <dbReference type="NCBI Taxonomy" id="671064"/>
    <lineage>
        <taxon>Eukaryota</taxon>
        <taxon>Fungi</taxon>
        <taxon>Dikarya</taxon>
        <taxon>Ascomycota</taxon>
        <taxon>Pezizomycotina</taxon>
        <taxon>Sordariomycetes</taxon>
        <taxon>Sordariomycetidae</taxon>
        <taxon>Ophiostomatales</taxon>
        <taxon>Ophiostomataceae</taxon>
        <taxon>Sporothrix</taxon>
    </lineage>
</organism>
<dbReference type="Proteomes" id="UP001642406">
    <property type="component" value="Unassembled WGS sequence"/>
</dbReference>
<accession>A0ABP0B6H1</accession>
<evidence type="ECO:0000313" key="2">
    <source>
        <dbReference type="EMBL" id="CAK7215188.1"/>
    </source>
</evidence>
<protein>
    <recommendedName>
        <fullName evidence="4">Geranylgeranyl pyrophosphate synthetase</fullName>
    </recommendedName>
</protein>
<evidence type="ECO:0008006" key="4">
    <source>
        <dbReference type="Google" id="ProtNLM"/>
    </source>
</evidence>
<dbReference type="PANTHER" id="PTHR35179">
    <property type="entry name" value="PROTEIN CBG02620"/>
    <property type="match status" value="1"/>
</dbReference>
<feature type="region of interest" description="Disordered" evidence="1">
    <location>
        <begin position="1"/>
        <end position="26"/>
    </location>
</feature>
<reference evidence="2 3" key="1">
    <citation type="submission" date="2024-01" db="EMBL/GenBank/DDBJ databases">
        <authorList>
            <person name="Allen C."/>
            <person name="Tagirdzhanova G."/>
        </authorList>
    </citation>
    <scope>NUCLEOTIDE SEQUENCE [LARGE SCALE GENOMIC DNA]</scope>
</reference>
<sequence length="514" mass="56957">MNRPWRGRPYRRGGRGASRDSRTWQRPHVVTVTPDPPFGSLIKSIAVADLDVAPCEGSEFVITDNELIASFNWVDSPEPTILVPGGPPRWTPLAKAVRLGQDKGAYFRDVNAAHFPQYPMEPAILAALSGDGGGGGHLALAGIDIVACSNTMNSLFRFIRGDAVHPRERKPFRMVVERSDGGTVFFVRRENSPRELIPNVRGFGHTFPEAYTTWDADMKQSVSHQRLVRYRFGGLGFLVRFEADGYIRQEKATATASSDAADMNDMNNKDNMKNIKNMNNIDSIDTILAGTRITSGSTLSTFADGQQPGGRKEPGALRVQIGGTLQPQDTVFDLKTRSIHVKQKDDLLAKELPRLWITQIPTLILAYHTDGLFEDVEVHNVRDKIQEWEAAQTDALQKLAALIHLILSELDKTPSRRLEIYCKDVVGHLDLRQPGPGVTDALSAGTQKLWADRNQAPLSGPDNASSEKDAKDEKDEKDEKYQDGEEEVDLSWNDTEEDFTACSSACGYCGRCTY</sequence>
<evidence type="ECO:0000313" key="3">
    <source>
        <dbReference type="Proteomes" id="UP001642406"/>
    </source>
</evidence>
<name>A0ABP0B6H1_9PEZI</name>
<feature type="compositionally biased region" description="Basic and acidic residues" evidence="1">
    <location>
        <begin position="465"/>
        <end position="483"/>
    </location>
</feature>
<evidence type="ECO:0000256" key="1">
    <source>
        <dbReference type="SAM" id="MobiDB-lite"/>
    </source>
</evidence>
<dbReference type="PANTHER" id="PTHR35179:SF2">
    <property type="entry name" value="START DOMAIN-CONTAINING PROTEIN"/>
    <property type="match status" value="1"/>
</dbReference>
<comment type="caution">
    <text evidence="2">The sequence shown here is derived from an EMBL/GenBank/DDBJ whole genome shotgun (WGS) entry which is preliminary data.</text>
</comment>
<proteinExistence type="predicted"/>
<feature type="region of interest" description="Disordered" evidence="1">
    <location>
        <begin position="453"/>
        <end position="493"/>
    </location>
</feature>
<keyword evidence="3" id="KW-1185">Reference proteome</keyword>
<gene>
    <name evidence="2" type="ORF">SBRCBS47491_002398</name>
</gene>
<dbReference type="EMBL" id="CAWUHC010000014">
    <property type="protein sequence ID" value="CAK7215188.1"/>
    <property type="molecule type" value="Genomic_DNA"/>
</dbReference>
<feature type="compositionally biased region" description="Acidic residues" evidence="1">
    <location>
        <begin position="484"/>
        <end position="493"/>
    </location>
</feature>